<feature type="compositionally biased region" description="Basic and acidic residues" evidence="5">
    <location>
        <begin position="357"/>
        <end position="368"/>
    </location>
</feature>
<feature type="domain" description="Chromatin assembly factor 1 subunit A dimerization" evidence="6">
    <location>
        <begin position="597"/>
        <end position="668"/>
    </location>
</feature>
<protein>
    <recommendedName>
        <fullName evidence="6">Chromatin assembly factor 1 subunit A dimerization domain-containing protein</fullName>
    </recommendedName>
</protein>
<feature type="region of interest" description="Disordered" evidence="5">
    <location>
        <begin position="637"/>
        <end position="681"/>
    </location>
</feature>
<keyword evidence="4" id="KW-0539">Nucleus</keyword>
<feature type="region of interest" description="Disordered" evidence="5">
    <location>
        <begin position="704"/>
        <end position="749"/>
    </location>
</feature>
<dbReference type="Proteomes" id="UP001342314">
    <property type="component" value="Unassembled WGS sequence"/>
</dbReference>
<dbReference type="GO" id="GO:0033186">
    <property type="term" value="C:CAF-1 complex"/>
    <property type="evidence" value="ECO:0007669"/>
    <property type="project" value="TreeGrafter"/>
</dbReference>
<dbReference type="GO" id="GO:0005634">
    <property type="term" value="C:nucleus"/>
    <property type="evidence" value="ECO:0007669"/>
    <property type="project" value="UniProtKB-SubCell"/>
</dbReference>
<evidence type="ECO:0000259" key="6">
    <source>
        <dbReference type="Pfam" id="PF12253"/>
    </source>
</evidence>
<dbReference type="GO" id="GO:0006281">
    <property type="term" value="P:DNA repair"/>
    <property type="evidence" value="ECO:0007669"/>
    <property type="project" value="UniProtKB-KW"/>
</dbReference>
<keyword evidence="2" id="KW-0227">DNA damage</keyword>
<feature type="compositionally biased region" description="Polar residues" evidence="5">
    <location>
        <begin position="1"/>
        <end position="11"/>
    </location>
</feature>
<evidence type="ECO:0000256" key="3">
    <source>
        <dbReference type="ARBA" id="ARBA00023204"/>
    </source>
</evidence>
<feature type="compositionally biased region" description="Acidic residues" evidence="5">
    <location>
        <begin position="30"/>
        <end position="43"/>
    </location>
</feature>
<dbReference type="EMBL" id="BQKY01000003">
    <property type="protein sequence ID" value="GJN88559.1"/>
    <property type="molecule type" value="Genomic_DNA"/>
</dbReference>
<comment type="subcellular location">
    <subcellularLocation>
        <location evidence="1">Nucleus</location>
    </subcellularLocation>
</comment>
<reference evidence="7 8" key="1">
    <citation type="submission" date="2021-12" db="EMBL/GenBank/DDBJ databases">
        <title>High titer production of polyol ester of fatty acids by Rhodotorula paludigena BS15 towards product separation-free biomass refinery.</title>
        <authorList>
            <person name="Mano J."/>
            <person name="Ono H."/>
            <person name="Tanaka T."/>
            <person name="Naito K."/>
            <person name="Sushida H."/>
            <person name="Ike M."/>
            <person name="Tokuyasu K."/>
            <person name="Kitaoka M."/>
        </authorList>
    </citation>
    <scope>NUCLEOTIDE SEQUENCE [LARGE SCALE GENOMIC DNA]</scope>
    <source>
        <strain evidence="7 8">BS15</strain>
    </source>
</reference>
<keyword evidence="3" id="KW-0234">DNA repair</keyword>
<feature type="region of interest" description="Disordered" evidence="5">
    <location>
        <begin position="321"/>
        <end position="450"/>
    </location>
</feature>
<organism evidence="7 8">
    <name type="scientific">Rhodotorula paludigena</name>
    <dbReference type="NCBI Taxonomy" id="86838"/>
    <lineage>
        <taxon>Eukaryota</taxon>
        <taxon>Fungi</taxon>
        <taxon>Dikarya</taxon>
        <taxon>Basidiomycota</taxon>
        <taxon>Pucciniomycotina</taxon>
        <taxon>Microbotryomycetes</taxon>
        <taxon>Sporidiobolales</taxon>
        <taxon>Sporidiobolaceae</taxon>
        <taxon>Rhodotorula</taxon>
    </lineage>
</organism>
<dbReference type="PANTHER" id="PTHR15272:SF0">
    <property type="entry name" value="CHROMATIN ASSEMBLY FACTOR 1 SUBUNIT A"/>
    <property type="match status" value="1"/>
</dbReference>
<comment type="caution">
    <text evidence="7">The sequence shown here is derived from an EMBL/GenBank/DDBJ whole genome shotgun (WGS) entry which is preliminary data.</text>
</comment>
<evidence type="ECO:0000256" key="1">
    <source>
        <dbReference type="ARBA" id="ARBA00004123"/>
    </source>
</evidence>
<evidence type="ECO:0000313" key="8">
    <source>
        <dbReference type="Proteomes" id="UP001342314"/>
    </source>
</evidence>
<dbReference type="GO" id="GO:0006334">
    <property type="term" value="P:nucleosome assembly"/>
    <property type="evidence" value="ECO:0007669"/>
    <property type="project" value="TreeGrafter"/>
</dbReference>
<keyword evidence="8" id="KW-1185">Reference proteome</keyword>
<evidence type="ECO:0000256" key="4">
    <source>
        <dbReference type="ARBA" id="ARBA00023242"/>
    </source>
</evidence>
<evidence type="ECO:0000313" key="7">
    <source>
        <dbReference type="EMBL" id="GJN88559.1"/>
    </source>
</evidence>
<feature type="compositionally biased region" description="Basic and acidic residues" evidence="5">
    <location>
        <begin position="719"/>
        <end position="738"/>
    </location>
</feature>
<gene>
    <name evidence="7" type="ORF">Rhopal_001525-T1</name>
</gene>
<evidence type="ECO:0000256" key="2">
    <source>
        <dbReference type="ARBA" id="ARBA00022763"/>
    </source>
</evidence>
<feature type="compositionally biased region" description="Basic and acidic residues" evidence="5">
    <location>
        <begin position="378"/>
        <end position="447"/>
    </location>
</feature>
<dbReference type="InterPro" id="IPR022043">
    <property type="entry name" value="CAF1A_DD"/>
</dbReference>
<dbReference type="AlphaFoldDB" id="A0AAV5GF99"/>
<proteinExistence type="predicted"/>
<dbReference type="Pfam" id="PF12253">
    <property type="entry name" value="CAF1A_dimeriz"/>
    <property type="match status" value="1"/>
</dbReference>
<name>A0AAV5GF99_9BASI</name>
<feature type="region of interest" description="Disordered" evidence="5">
    <location>
        <begin position="1"/>
        <end position="113"/>
    </location>
</feature>
<feature type="compositionally biased region" description="Acidic residues" evidence="5">
    <location>
        <begin position="641"/>
        <end position="656"/>
    </location>
</feature>
<dbReference type="PANTHER" id="PTHR15272">
    <property type="entry name" value="CHROMATIN ASSEMBLY FACTOR 1 SUBUNIT A CAF-1 SUBUNIT A"/>
    <property type="match status" value="1"/>
</dbReference>
<evidence type="ECO:0000256" key="5">
    <source>
        <dbReference type="SAM" id="MobiDB-lite"/>
    </source>
</evidence>
<sequence>MSASTQATTAERVSKPASPAADTPRPDVLTLDDDSNSDDDDAATEGTRSKAGDAAMADADSREPSPSSKPAKDLAGKGTKRKSEAAPSSSQPALKKSKAADKDATNASTSTAAANKGEKALVELKGSKFVCHQKPLVVNTSRSYMNEMADFVEFAVDLFSKGDDSTKLDEWPEKHHGLVAKIVHESPFAIAGVVKKVTETLSTAIASGLAGLEDSQEGEALDEKAVAARIPSAPLKTLIQSLASRNNYGLSLQDIDDLPEGVKAVPTGLLIQVWEVKDEDLWVDEMRARLEKRKAERDEIRRVAIELFQALSEEEQAAVLTGDRKAAASTSEGTKAKSKGKGKEKVKAEDADDEDEGKARDEGEEKKETKPKKSKKKEKTEEEKREIEEKARLKAEKNAEKEAEKEAKRKEREEKRAQKEAEDAKKQARREEKERKKAAIEEEEKKKLAVAKKQKNMFTSFFVKKSASPGPAEAGPSTSPIADRSGKPRVSDFDRVFHPFNVRDKVTVAPVNKFLDSSRTDKIEVAFDSQPDLTLKDSLASFLSTASKRRLPRYDPHPEPPVNVRQCVVAINDSTLTSQDASEFYEVLKDREKVRVKLLKFHEDVRPGYVGTWTKVSHMVGPRTPFALETALLNYEHDSEGEWEEEPDDANAEDVNSDGARSDDDGEDVAGSDADSWLAEDDEIEYEEGYDADGDVVMAAAERGKLPGEEDDDDIVIVESEKEKKKEREAKKRKADKERKRKRDAQKGPMLPLIKGVALQTDLEEVEEPAFKAMRIHFLDDASFGLNPFTFVSKPFTAAPVAASAASATAAPAKGKENVAIGAVASSPAKLAAVPTLAPGSTGGVNTLKAKRGPPKQPFPEDKIERLVRLLHNSDRSRAVVVDDFFTLMKTEGTPVPKNTIEAKSKELCAKKVKGLLKVADDVRTLYNLSDE</sequence>
<feature type="region of interest" description="Disordered" evidence="5">
    <location>
        <begin position="464"/>
        <end position="490"/>
    </location>
</feature>
<accession>A0AAV5GF99</accession>